<proteinExistence type="predicted"/>
<name>A0A1I8ETI2_WUCBA</name>
<reference evidence="3" key="1">
    <citation type="submission" date="2016-11" db="UniProtKB">
        <authorList>
            <consortium name="WormBaseParasite"/>
        </authorList>
    </citation>
    <scope>IDENTIFICATION</scope>
    <source>
        <strain evidence="3">pt0022</strain>
    </source>
</reference>
<dbReference type="PROSITE" id="PS50935">
    <property type="entry name" value="SSB"/>
    <property type="match status" value="1"/>
</dbReference>
<dbReference type="SUPFAM" id="SSF50249">
    <property type="entry name" value="Nucleic acid-binding proteins"/>
    <property type="match status" value="1"/>
</dbReference>
<protein>
    <submittedName>
        <fullName evidence="3">Single-strand binding protein</fullName>
    </submittedName>
</protein>
<accession>A0A1I8ETI2</accession>
<keyword evidence="1 2" id="KW-0238">DNA-binding</keyword>
<dbReference type="GO" id="GO:0003697">
    <property type="term" value="F:single-stranded DNA binding"/>
    <property type="evidence" value="ECO:0007669"/>
    <property type="project" value="InterPro"/>
</dbReference>
<dbReference type="WBParaSite" id="maker-PairedContig_490-snap-gene-0.16-mRNA-1">
    <property type="protein sequence ID" value="maker-PairedContig_490-snap-gene-0.16-mRNA-1"/>
    <property type="gene ID" value="maker-PairedContig_490-snap-gene-0.16"/>
</dbReference>
<dbReference type="InterPro" id="IPR000424">
    <property type="entry name" value="Primosome_PriB/ssb"/>
</dbReference>
<sequence length="239" mass="26633">MLQLLGRVLVQRPIIQRTQLLKHTGRSLATQGQKVVEEISDDGASFPADAEDFGGIEADADSRTRYNFDENHIEVTGVVRGPPRVYTMPTGRQYAIVKLSTTSVDRRGSGRFVSFVDVFAPNNIVDYIKDHVREGIQVYVSGQLRSRLRTDEDGRSFQDVRVQASGLFKIVDPKHVIEKNSSAAAGKDAKFISQPIKFIIFPSTDSRTNYPQKGAIYQKAIIKDGKITTYGKIWNGKKG</sequence>
<evidence type="ECO:0000256" key="1">
    <source>
        <dbReference type="ARBA" id="ARBA00023125"/>
    </source>
</evidence>
<evidence type="ECO:0000313" key="3">
    <source>
        <dbReference type="WBParaSite" id="maker-PairedContig_490-snap-gene-0.16-mRNA-1"/>
    </source>
</evidence>
<dbReference type="AlphaFoldDB" id="A0A1I8ETI2"/>
<dbReference type="Pfam" id="PF00436">
    <property type="entry name" value="SSB"/>
    <property type="match status" value="1"/>
</dbReference>
<dbReference type="InterPro" id="IPR012340">
    <property type="entry name" value="NA-bd_OB-fold"/>
</dbReference>
<dbReference type="Gene3D" id="2.40.50.140">
    <property type="entry name" value="Nucleic acid-binding proteins"/>
    <property type="match status" value="1"/>
</dbReference>
<organism evidence="3">
    <name type="scientific">Wuchereria bancrofti</name>
    <dbReference type="NCBI Taxonomy" id="6293"/>
    <lineage>
        <taxon>Eukaryota</taxon>
        <taxon>Metazoa</taxon>
        <taxon>Ecdysozoa</taxon>
        <taxon>Nematoda</taxon>
        <taxon>Chromadorea</taxon>
        <taxon>Rhabditida</taxon>
        <taxon>Spirurina</taxon>
        <taxon>Spiruromorpha</taxon>
        <taxon>Filarioidea</taxon>
        <taxon>Onchocercidae</taxon>
        <taxon>Wuchereria</taxon>
    </lineage>
</organism>
<evidence type="ECO:0000256" key="2">
    <source>
        <dbReference type="PROSITE-ProRule" id="PRU00252"/>
    </source>
</evidence>